<evidence type="ECO:0000256" key="2">
    <source>
        <dbReference type="ARBA" id="ARBA00022475"/>
    </source>
</evidence>
<dbReference type="AlphaFoldDB" id="A0A7H1VN37"/>
<feature type="transmembrane region" description="Helical" evidence="6">
    <location>
        <begin position="49"/>
        <end position="68"/>
    </location>
</feature>
<feature type="transmembrane region" description="Helical" evidence="6">
    <location>
        <begin position="12"/>
        <end position="37"/>
    </location>
</feature>
<feature type="transmembrane region" description="Helical" evidence="6">
    <location>
        <begin position="88"/>
        <end position="118"/>
    </location>
</feature>
<dbReference type="GO" id="GO:0005886">
    <property type="term" value="C:plasma membrane"/>
    <property type="evidence" value="ECO:0007669"/>
    <property type="project" value="UniProtKB-SubCell"/>
</dbReference>
<feature type="transmembrane region" description="Helical" evidence="6">
    <location>
        <begin position="294"/>
        <end position="317"/>
    </location>
</feature>
<sequence length="417" mass="47651">MKYLLRKNKNNRILYESLLMFFAEGIGLSFMLFIYLIRPKMLSIDEIGLIGYVLSLVSFFSTFFIFGVDNTGARLIITHEDENSKKRIAGLTLLIGILLSFLYSIFMFIVSFFVPFFGDPQAAILIRITLPFVGYNIILAIYNQVCYALGRIKEASVQLALYSMIYFVLMIAMYYIGIFNVRSAVIVEYGTRMLVVLVPVVIIYFKYLRFYKEEWQEFKKEQKERGWTIYFSRIIFFPTLGIDSLILGYFYPLASVAHYTLSNTISAPINVIGNSLSQSLYRRFSNKNKIDNKYIMYLVLVTLASCIGCYGISFVVIKYFLGNEYMPMIYILPVTILSYAIRGVTTLYTSFMNAKGMAKEIRNCAVMGFIGNILFSFALIIPFGAIGGAVSRVIVLGVNLGMRVFYCGKYHKLEGEV</sequence>
<evidence type="ECO:0000256" key="5">
    <source>
        <dbReference type="ARBA" id="ARBA00023136"/>
    </source>
</evidence>
<feature type="transmembrane region" description="Helical" evidence="6">
    <location>
        <begin position="124"/>
        <end position="147"/>
    </location>
</feature>
<feature type="transmembrane region" description="Helical" evidence="6">
    <location>
        <begin position="363"/>
        <end position="383"/>
    </location>
</feature>
<proteinExistence type="predicted"/>
<feature type="transmembrane region" description="Helical" evidence="6">
    <location>
        <begin position="159"/>
        <end position="177"/>
    </location>
</feature>
<evidence type="ECO:0000313" key="8">
    <source>
        <dbReference type="Proteomes" id="UP000306409"/>
    </source>
</evidence>
<organism evidence="7 8">
    <name type="scientific">Ruminiclostridium herbifermentans</name>
    <dbReference type="NCBI Taxonomy" id="2488810"/>
    <lineage>
        <taxon>Bacteria</taxon>
        <taxon>Bacillati</taxon>
        <taxon>Bacillota</taxon>
        <taxon>Clostridia</taxon>
        <taxon>Eubacteriales</taxon>
        <taxon>Oscillospiraceae</taxon>
        <taxon>Ruminiclostridium</taxon>
    </lineage>
</organism>
<keyword evidence="4 6" id="KW-1133">Transmembrane helix</keyword>
<name>A0A7H1VN37_9FIRM</name>
<protein>
    <submittedName>
        <fullName evidence="7">Oligosaccharide flippase family protein</fullName>
    </submittedName>
</protein>
<dbReference type="InterPro" id="IPR002797">
    <property type="entry name" value="Polysacc_synth"/>
</dbReference>
<evidence type="ECO:0000256" key="1">
    <source>
        <dbReference type="ARBA" id="ARBA00004651"/>
    </source>
</evidence>
<dbReference type="KEGG" id="rher:EHE19_018510"/>
<feature type="transmembrane region" description="Helical" evidence="6">
    <location>
        <begin position="329"/>
        <end position="351"/>
    </location>
</feature>
<evidence type="ECO:0000256" key="3">
    <source>
        <dbReference type="ARBA" id="ARBA00022692"/>
    </source>
</evidence>
<dbReference type="EMBL" id="CP061336">
    <property type="protein sequence ID" value="QNU66799.1"/>
    <property type="molecule type" value="Genomic_DNA"/>
</dbReference>
<evidence type="ECO:0000256" key="6">
    <source>
        <dbReference type="SAM" id="Phobius"/>
    </source>
</evidence>
<dbReference type="PANTHER" id="PTHR30250:SF11">
    <property type="entry name" value="O-ANTIGEN TRANSPORTER-RELATED"/>
    <property type="match status" value="1"/>
</dbReference>
<comment type="subcellular location">
    <subcellularLocation>
        <location evidence="1">Cell membrane</location>
        <topology evidence="1">Multi-pass membrane protein</topology>
    </subcellularLocation>
</comment>
<feature type="transmembrane region" description="Helical" evidence="6">
    <location>
        <begin position="229"/>
        <end position="250"/>
    </location>
</feature>
<accession>A0A7H1VN37</accession>
<keyword evidence="3 6" id="KW-0812">Transmembrane</keyword>
<evidence type="ECO:0000256" key="4">
    <source>
        <dbReference type="ARBA" id="ARBA00022989"/>
    </source>
</evidence>
<feature type="transmembrane region" description="Helical" evidence="6">
    <location>
        <begin position="189"/>
        <end position="208"/>
    </location>
</feature>
<keyword evidence="2" id="KW-1003">Cell membrane</keyword>
<evidence type="ECO:0000313" key="7">
    <source>
        <dbReference type="EMBL" id="QNU66799.1"/>
    </source>
</evidence>
<reference evidence="7 8" key="1">
    <citation type="submission" date="2020-09" db="EMBL/GenBank/DDBJ databases">
        <title>Characterization and genome sequencing of Ruminiclostridium sp. nov. MA18.</title>
        <authorList>
            <person name="Rettenmaier R."/>
            <person name="Kowollik M.-L."/>
            <person name="Liebl W."/>
            <person name="Zverlov V."/>
        </authorList>
    </citation>
    <scope>NUCLEOTIDE SEQUENCE [LARGE SCALE GENOMIC DNA]</scope>
    <source>
        <strain evidence="7 8">MA18</strain>
    </source>
</reference>
<dbReference type="InterPro" id="IPR050833">
    <property type="entry name" value="Poly_Biosynth_Transport"/>
</dbReference>
<dbReference type="PANTHER" id="PTHR30250">
    <property type="entry name" value="PST FAMILY PREDICTED COLANIC ACID TRANSPORTER"/>
    <property type="match status" value="1"/>
</dbReference>
<feature type="transmembrane region" description="Helical" evidence="6">
    <location>
        <begin position="256"/>
        <end position="273"/>
    </location>
</feature>
<keyword evidence="5 6" id="KW-0472">Membrane</keyword>
<dbReference type="Proteomes" id="UP000306409">
    <property type="component" value="Chromosome"/>
</dbReference>
<dbReference type="Pfam" id="PF01943">
    <property type="entry name" value="Polysacc_synt"/>
    <property type="match status" value="1"/>
</dbReference>
<gene>
    <name evidence="7" type="ORF">EHE19_018510</name>
</gene>
<keyword evidence="8" id="KW-1185">Reference proteome</keyword>